<dbReference type="InterPro" id="IPR005861">
    <property type="entry name" value="HisP_aminotrans"/>
</dbReference>
<dbReference type="InterPro" id="IPR015424">
    <property type="entry name" value="PyrdxlP-dep_Trfase"/>
</dbReference>
<evidence type="ECO:0000256" key="3">
    <source>
        <dbReference type="ARBA" id="ARBA00022679"/>
    </source>
</evidence>
<dbReference type="Gene3D" id="3.90.1150.10">
    <property type="entry name" value="Aspartate Aminotransferase, domain 1"/>
    <property type="match status" value="1"/>
</dbReference>
<protein>
    <recommendedName>
        <fullName evidence="5">Aminotransferase class I/classII large domain-containing protein</fullName>
    </recommendedName>
</protein>
<feature type="domain" description="Aminotransferase class I/classII large" evidence="5">
    <location>
        <begin position="18"/>
        <end position="340"/>
    </location>
</feature>
<dbReference type="SUPFAM" id="SSF53383">
    <property type="entry name" value="PLP-dependent transferases"/>
    <property type="match status" value="1"/>
</dbReference>
<name>A0A382C499_9ZZZZ</name>
<dbReference type="PANTHER" id="PTHR43643:SF3">
    <property type="entry name" value="HISTIDINOL-PHOSPHATE AMINOTRANSFERASE"/>
    <property type="match status" value="1"/>
</dbReference>
<evidence type="ECO:0000256" key="1">
    <source>
        <dbReference type="ARBA" id="ARBA00001933"/>
    </source>
</evidence>
<organism evidence="6">
    <name type="scientific">marine metagenome</name>
    <dbReference type="NCBI Taxonomy" id="408172"/>
    <lineage>
        <taxon>unclassified sequences</taxon>
        <taxon>metagenomes</taxon>
        <taxon>ecological metagenomes</taxon>
    </lineage>
</organism>
<reference evidence="6" key="1">
    <citation type="submission" date="2018-05" db="EMBL/GenBank/DDBJ databases">
        <authorList>
            <person name="Lanie J.A."/>
            <person name="Ng W.-L."/>
            <person name="Kazmierczak K.M."/>
            <person name="Andrzejewski T.M."/>
            <person name="Davidsen T.M."/>
            <person name="Wayne K.J."/>
            <person name="Tettelin H."/>
            <person name="Glass J.I."/>
            <person name="Rusch D."/>
            <person name="Podicherti R."/>
            <person name="Tsui H.-C.T."/>
            <person name="Winkler M.E."/>
        </authorList>
    </citation>
    <scope>NUCLEOTIDE SEQUENCE</scope>
</reference>
<dbReference type="GO" id="GO:0030170">
    <property type="term" value="F:pyridoxal phosphate binding"/>
    <property type="evidence" value="ECO:0007669"/>
    <property type="project" value="InterPro"/>
</dbReference>
<evidence type="ECO:0000256" key="4">
    <source>
        <dbReference type="ARBA" id="ARBA00022898"/>
    </source>
</evidence>
<dbReference type="CDD" id="cd00609">
    <property type="entry name" value="AAT_like"/>
    <property type="match status" value="1"/>
</dbReference>
<dbReference type="InterPro" id="IPR015421">
    <property type="entry name" value="PyrdxlP-dep_Trfase_major"/>
</dbReference>
<dbReference type="NCBIfam" id="TIGR01141">
    <property type="entry name" value="hisC"/>
    <property type="match status" value="1"/>
</dbReference>
<dbReference type="InterPro" id="IPR050106">
    <property type="entry name" value="HistidinolP_aminotransfase"/>
</dbReference>
<accession>A0A382C499</accession>
<dbReference type="HAMAP" id="MF_01023">
    <property type="entry name" value="HisC_aminotrans_2"/>
    <property type="match status" value="1"/>
</dbReference>
<dbReference type="EMBL" id="UINC01032498">
    <property type="protein sequence ID" value="SVB20257.1"/>
    <property type="molecule type" value="Genomic_DNA"/>
</dbReference>
<dbReference type="Gene3D" id="3.40.640.10">
    <property type="entry name" value="Type I PLP-dependent aspartate aminotransferase-like (Major domain)"/>
    <property type="match status" value="1"/>
</dbReference>
<dbReference type="InterPro" id="IPR004839">
    <property type="entry name" value="Aminotransferase_I/II_large"/>
</dbReference>
<dbReference type="AlphaFoldDB" id="A0A382C499"/>
<evidence type="ECO:0000313" key="6">
    <source>
        <dbReference type="EMBL" id="SVB20257.1"/>
    </source>
</evidence>
<dbReference type="Pfam" id="PF00155">
    <property type="entry name" value="Aminotran_1_2"/>
    <property type="match status" value="1"/>
</dbReference>
<dbReference type="PANTHER" id="PTHR43643">
    <property type="entry name" value="HISTIDINOL-PHOSPHATE AMINOTRANSFERASE 2"/>
    <property type="match status" value="1"/>
</dbReference>
<comment type="cofactor">
    <cofactor evidence="1">
        <name>pyridoxal 5'-phosphate</name>
        <dbReference type="ChEBI" id="CHEBI:597326"/>
    </cofactor>
</comment>
<keyword evidence="4" id="KW-0663">Pyridoxal phosphate</keyword>
<proteinExistence type="inferred from homology"/>
<evidence type="ECO:0000259" key="5">
    <source>
        <dbReference type="Pfam" id="PF00155"/>
    </source>
</evidence>
<keyword evidence="2" id="KW-0032">Aminotransferase</keyword>
<keyword evidence="3" id="KW-0808">Transferase</keyword>
<dbReference type="InterPro" id="IPR015422">
    <property type="entry name" value="PyrdxlP-dep_Trfase_small"/>
</dbReference>
<evidence type="ECO:0000256" key="2">
    <source>
        <dbReference type="ARBA" id="ARBA00022576"/>
    </source>
</evidence>
<dbReference type="GO" id="GO:0004400">
    <property type="term" value="F:histidinol-phosphate transaminase activity"/>
    <property type="evidence" value="ECO:0007669"/>
    <property type="project" value="InterPro"/>
</dbReference>
<dbReference type="GO" id="GO:0000105">
    <property type="term" value="P:L-histidine biosynthetic process"/>
    <property type="evidence" value="ECO:0007669"/>
    <property type="project" value="InterPro"/>
</dbReference>
<gene>
    <name evidence="6" type="ORF">METZ01_LOCUS173111</name>
</gene>
<sequence length="357" mass="38598">MDISPYVGGDATVDGLANIVKLSSNEGATGASPLAIEAYKALAEELHRYPDGGADTLRQGLAEMYGLDVNRLICGNGSDEIISHLAHAYAGPGNEVLYSEHGFLMYPLAAMANGATPVKAPETDYTASVDAFLAAVTERTKLVFVANPNNPTGTYLPQMELQRLRAGLPEDVLLVIDSAYAEFVSRNDYAPGIEMVSAHDNVVMTRTFSKIYGLAALRLGWAYCPAEVASVFHRVRGPFNINTAAQAAGLAALRDVNHTDEARAHNDYWLPWIMSECDRLNLKYIPSVGNFLTIEFGTNGHRSAEAAQEFLRKKGILPRGIAGYGLAGHLRFTVGLEDENRVTIDALEEFLSTTDGD</sequence>